<proteinExistence type="predicted"/>
<protein>
    <submittedName>
        <fullName evidence="1">Uncharacterized protein</fullName>
    </submittedName>
</protein>
<accession>A0A1W1BX58</accession>
<dbReference type="EMBL" id="FPHL01000016">
    <property type="protein sequence ID" value="SFV58057.1"/>
    <property type="molecule type" value="Genomic_DNA"/>
</dbReference>
<name>A0A1W1BX58_9ZZZZ</name>
<dbReference type="AlphaFoldDB" id="A0A1W1BX58"/>
<organism evidence="1">
    <name type="scientific">hydrothermal vent metagenome</name>
    <dbReference type="NCBI Taxonomy" id="652676"/>
    <lineage>
        <taxon>unclassified sequences</taxon>
        <taxon>metagenomes</taxon>
        <taxon>ecological metagenomes</taxon>
    </lineage>
</organism>
<evidence type="ECO:0000313" key="1">
    <source>
        <dbReference type="EMBL" id="SFV58057.1"/>
    </source>
</evidence>
<sequence>MAEKVKTIQVEMCKYYKGYQEGCITKLEYIELTSCLNFELKKLVADV</sequence>
<reference evidence="1" key="1">
    <citation type="submission" date="2016-10" db="EMBL/GenBank/DDBJ databases">
        <authorList>
            <person name="de Groot N.N."/>
        </authorList>
    </citation>
    <scope>NUCLEOTIDE SEQUENCE</scope>
</reference>
<gene>
    <name evidence="1" type="ORF">MNB_SV-10-1391</name>
</gene>